<dbReference type="Gene3D" id="1.10.10.1320">
    <property type="entry name" value="Anti-sigma factor, zinc-finger domain"/>
    <property type="match status" value="1"/>
</dbReference>
<evidence type="ECO:0000256" key="3">
    <source>
        <dbReference type="SAM" id="Phobius"/>
    </source>
</evidence>
<dbReference type="InterPro" id="IPR041916">
    <property type="entry name" value="Anti_sigma_zinc_sf"/>
</dbReference>
<dbReference type="KEGG" id="sfug:CNQ36_26790"/>
<organism evidence="4 5">
    <name type="scientific">Streptomyces fungicidicus</name>
    <dbReference type="NCBI Taxonomy" id="68203"/>
    <lineage>
        <taxon>Bacteria</taxon>
        <taxon>Bacillati</taxon>
        <taxon>Actinomycetota</taxon>
        <taxon>Actinomycetes</taxon>
        <taxon>Kitasatosporales</taxon>
        <taxon>Streptomycetaceae</taxon>
        <taxon>Streptomyces</taxon>
    </lineage>
</organism>
<keyword evidence="5" id="KW-1185">Reference proteome</keyword>
<evidence type="ECO:0000313" key="5">
    <source>
        <dbReference type="Proteomes" id="UP000282170"/>
    </source>
</evidence>
<dbReference type="Proteomes" id="UP000282170">
    <property type="component" value="Chromosome"/>
</dbReference>
<evidence type="ECO:0000256" key="1">
    <source>
        <dbReference type="ARBA" id="ARBA00023015"/>
    </source>
</evidence>
<dbReference type="EMBL" id="CP023407">
    <property type="protein sequence ID" value="AYL38693.1"/>
    <property type="molecule type" value="Genomic_DNA"/>
</dbReference>
<keyword evidence="3" id="KW-1133">Transmembrane helix</keyword>
<accession>A0A494UUX3</accession>
<keyword evidence="2" id="KW-0804">Transcription</keyword>
<gene>
    <name evidence="4" type="ORF">CNQ36_26790</name>
</gene>
<name>A0A494UUX3_9ACTN</name>
<protein>
    <recommendedName>
        <fullName evidence="6">Zinc-finger domain-containing protein</fullName>
    </recommendedName>
</protein>
<evidence type="ECO:0000313" key="4">
    <source>
        <dbReference type="EMBL" id="AYL38693.1"/>
    </source>
</evidence>
<keyword evidence="3" id="KW-0812">Transmembrane</keyword>
<dbReference type="AlphaFoldDB" id="A0A494UUX3"/>
<keyword evidence="1" id="KW-0805">Transcription regulation</keyword>
<proteinExistence type="predicted"/>
<sequence length="146" mass="15516">MHKQYGSETPEVAVGHVESAHLVELALGHATGDDDVGALRHIASCPHCREELRQLSRLVAAARDAEVADLPAAPPGHVWRRIAREVSHETAAPPPPGRRPARAGFLVVALVAGAALLRRLWAAAGRGALRRRGRNTGTPPVRPAGR</sequence>
<evidence type="ECO:0000256" key="2">
    <source>
        <dbReference type="ARBA" id="ARBA00023163"/>
    </source>
</evidence>
<dbReference type="RefSeq" id="WP_121547879.1">
    <property type="nucleotide sequence ID" value="NZ_CP023407.1"/>
</dbReference>
<reference evidence="4 5" key="1">
    <citation type="submission" date="2017-09" db="EMBL/GenBank/DDBJ databases">
        <authorList>
            <person name="Zhang H."/>
            <person name="Hu S."/>
            <person name="Xu J."/>
            <person name="He Z."/>
        </authorList>
    </citation>
    <scope>NUCLEOTIDE SEQUENCE [LARGE SCALE GENOMIC DNA]</scope>
    <source>
        <strain evidence="4 5">TXX3120</strain>
    </source>
</reference>
<feature type="transmembrane region" description="Helical" evidence="3">
    <location>
        <begin position="103"/>
        <end position="121"/>
    </location>
</feature>
<keyword evidence="3" id="KW-0472">Membrane</keyword>
<evidence type="ECO:0008006" key="6">
    <source>
        <dbReference type="Google" id="ProtNLM"/>
    </source>
</evidence>